<feature type="chain" id="PRO_5011510966" evidence="1">
    <location>
        <begin position="19"/>
        <end position="211"/>
    </location>
</feature>
<dbReference type="EMBL" id="FPBK01000016">
    <property type="protein sequence ID" value="SFU71868.1"/>
    <property type="molecule type" value="Genomic_DNA"/>
</dbReference>
<organism evidence="2 3">
    <name type="scientific">Pustulibacterium marinum</name>
    <dbReference type="NCBI Taxonomy" id="1224947"/>
    <lineage>
        <taxon>Bacteria</taxon>
        <taxon>Pseudomonadati</taxon>
        <taxon>Bacteroidota</taxon>
        <taxon>Flavobacteriia</taxon>
        <taxon>Flavobacteriales</taxon>
        <taxon>Flavobacteriaceae</taxon>
        <taxon>Pustulibacterium</taxon>
    </lineage>
</organism>
<dbReference type="AlphaFoldDB" id="A0A1I7IG24"/>
<keyword evidence="1" id="KW-0732">Signal</keyword>
<proteinExistence type="predicted"/>
<evidence type="ECO:0000256" key="1">
    <source>
        <dbReference type="SAM" id="SignalP"/>
    </source>
</evidence>
<reference evidence="2 3" key="1">
    <citation type="submission" date="2016-10" db="EMBL/GenBank/DDBJ databases">
        <authorList>
            <person name="de Groot N.N."/>
        </authorList>
    </citation>
    <scope>NUCLEOTIDE SEQUENCE [LARGE SCALE GENOMIC DNA]</scope>
    <source>
        <strain evidence="2 3">CGMCC 1.12333</strain>
    </source>
</reference>
<evidence type="ECO:0000313" key="3">
    <source>
        <dbReference type="Proteomes" id="UP000199138"/>
    </source>
</evidence>
<keyword evidence="3" id="KW-1185">Reference proteome</keyword>
<accession>A0A1I7IG24</accession>
<dbReference type="STRING" id="1224947.SAMN05216480_1169"/>
<dbReference type="RefSeq" id="WP_093026194.1">
    <property type="nucleotide sequence ID" value="NZ_FPBK01000016.1"/>
</dbReference>
<evidence type="ECO:0000313" key="2">
    <source>
        <dbReference type="EMBL" id="SFU71868.1"/>
    </source>
</evidence>
<protein>
    <submittedName>
        <fullName evidence="2">Uncharacterized protein</fullName>
    </submittedName>
</protein>
<dbReference type="OrthoDB" id="1318705at2"/>
<feature type="signal peptide" evidence="1">
    <location>
        <begin position="1"/>
        <end position="18"/>
    </location>
</feature>
<name>A0A1I7IG24_9FLAO</name>
<sequence>MKKLLHTVLILVSLSATAQVGINTETPDANSAIDINGKTIIRDVPNDYSSTDILVLGADNVVSKGKQPVVLAFPGMQVPACQTTSVGSTGSFSVTINSLSYTVNWEILEKNVGSGVGYNNGTYVLADYPITAQSLVVDYTFSPALPFTPDGVMFTAYNNSSFPDSFSFSYSDFTTTDLTVRISRTDISSADGSENCWLSSLNRFNMMIFKN</sequence>
<gene>
    <name evidence="2" type="ORF">SAMN05216480_1169</name>
</gene>
<dbReference type="Proteomes" id="UP000199138">
    <property type="component" value="Unassembled WGS sequence"/>
</dbReference>